<organism evidence="4 5">
    <name type="scientific">Alkaliphilus pronyensis</name>
    <dbReference type="NCBI Taxonomy" id="1482732"/>
    <lineage>
        <taxon>Bacteria</taxon>
        <taxon>Bacillati</taxon>
        <taxon>Bacillota</taxon>
        <taxon>Clostridia</taxon>
        <taxon>Peptostreptococcales</taxon>
        <taxon>Natronincolaceae</taxon>
        <taxon>Alkaliphilus</taxon>
    </lineage>
</organism>
<evidence type="ECO:0000313" key="5">
    <source>
        <dbReference type="Proteomes" id="UP000432715"/>
    </source>
</evidence>
<feature type="domain" description="FMN-binding" evidence="3">
    <location>
        <begin position="47"/>
        <end position="121"/>
    </location>
</feature>
<protein>
    <submittedName>
        <fullName evidence="4">FMN-binding protein</fullName>
    </submittedName>
</protein>
<dbReference type="InterPro" id="IPR007329">
    <property type="entry name" value="FMN-bd"/>
</dbReference>
<name>A0A6I0FSA9_9FIRM</name>
<feature type="transmembrane region" description="Helical" evidence="2">
    <location>
        <begin position="7"/>
        <end position="27"/>
    </location>
</feature>
<dbReference type="Pfam" id="PF04205">
    <property type="entry name" value="FMN_bind"/>
    <property type="match status" value="3"/>
</dbReference>
<feature type="compositionally biased region" description="Acidic residues" evidence="1">
    <location>
        <begin position="237"/>
        <end position="260"/>
    </location>
</feature>
<keyword evidence="2" id="KW-1133">Transmembrane helix</keyword>
<dbReference type="GO" id="GO:0016020">
    <property type="term" value="C:membrane"/>
    <property type="evidence" value="ECO:0007669"/>
    <property type="project" value="InterPro"/>
</dbReference>
<feature type="domain" description="FMN-binding" evidence="3">
    <location>
        <begin position="153"/>
        <end position="229"/>
    </location>
</feature>
<feature type="domain" description="FMN-binding" evidence="3">
    <location>
        <begin position="300"/>
        <end position="387"/>
    </location>
</feature>
<dbReference type="OrthoDB" id="9806398at2"/>
<evidence type="ECO:0000313" key="4">
    <source>
        <dbReference type="EMBL" id="KAB3540973.1"/>
    </source>
</evidence>
<evidence type="ECO:0000259" key="3">
    <source>
        <dbReference type="SMART" id="SM00900"/>
    </source>
</evidence>
<dbReference type="Proteomes" id="UP000432715">
    <property type="component" value="Unassembled WGS sequence"/>
</dbReference>
<keyword evidence="5" id="KW-1185">Reference proteome</keyword>
<dbReference type="EMBL" id="WBZC01000001">
    <property type="protein sequence ID" value="KAB3540973.1"/>
    <property type="molecule type" value="Genomic_DNA"/>
</dbReference>
<evidence type="ECO:0000256" key="1">
    <source>
        <dbReference type="SAM" id="MobiDB-lite"/>
    </source>
</evidence>
<dbReference type="GO" id="GO:0010181">
    <property type="term" value="F:FMN binding"/>
    <property type="evidence" value="ECO:0007669"/>
    <property type="project" value="InterPro"/>
</dbReference>
<gene>
    <name evidence="4" type="ORF">F8154_00185</name>
</gene>
<proteinExistence type="predicted"/>
<keyword evidence="2" id="KW-0472">Membrane</keyword>
<accession>A0A6I0FSA9</accession>
<dbReference type="SMART" id="SM00900">
    <property type="entry name" value="FMN_bind"/>
    <property type="match status" value="3"/>
</dbReference>
<dbReference type="Gene3D" id="3.90.1010.20">
    <property type="match status" value="3"/>
</dbReference>
<reference evidence="4 5" key="1">
    <citation type="submission" date="2019-10" db="EMBL/GenBank/DDBJ databases">
        <title>Alkaliphilus serpentinus sp. nov. and Alkaliphilus pronyensis sp. nov., two novel anaerobic alkaliphilic species isolated from the serpentinized-hosted hydrothermal field of the Prony Bay (New Caledonia).</title>
        <authorList>
            <person name="Postec A."/>
        </authorList>
    </citation>
    <scope>NUCLEOTIDE SEQUENCE [LARGE SCALE GENOMIC DNA]</scope>
    <source>
        <strain evidence="4 5">LacV</strain>
    </source>
</reference>
<keyword evidence="2" id="KW-0812">Transmembrane</keyword>
<feature type="compositionally biased region" description="Acidic residues" evidence="1">
    <location>
        <begin position="268"/>
        <end position="278"/>
    </location>
</feature>
<comment type="caution">
    <text evidence="4">The sequence shown here is derived from an EMBL/GenBank/DDBJ whole genome shotgun (WGS) entry which is preliminary data.</text>
</comment>
<feature type="region of interest" description="Disordered" evidence="1">
    <location>
        <begin position="237"/>
        <end position="291"/>
    </location>
</feature>
<dbReference type="AlphaFoldDB" id="A0A6I0FSA9"/>
<dbReference type="RefSeq" id="WP_151859561.1">
    <property type="nucleotide sequence ID" value="NZ_WBZC01000001.1"/>
</dbReference>
<sequence length="388" mass="41059">MDKHQKIAIVLLPLLTIAILAGGMLLIERSTDAAVYSDGTYTGTGEGYNDKITVEVKIDGGKISSIELLEINDTPGLGDTAAMEIIERIIASQSTDVDVVSGATKTSNGTIQAVKVALGLQEATDEEATEEEATAPPEPMIFEDGIYEGSAAGYSEDGDIKVRVEVVEGKIVSIEILEISDTPTIGDTAAEATIESIMEYQSTDIDTVTGATVSSQGTINAVINAFSNGAISLEELEEMEEGTTEEVEEEVEVVEEETSEEPNQSQSSEEETEAVEEPQEQKPTLKDGTYVGEAKGYSEGYEGSIIRVAVTVKDGKVSRVELDRELAEKTQTKGFGDVAAQEVVDAVNSLNITLENISAIDGIDGMTGATESTDGAKKAIKNALDKAK</sequence>
<evidence type="ECO:0000256" key="2">
    <source>
        <dbReference type="SAM" id="Phobius"/>
    </source>
</evidence>